<evidence type="ECO:0000256" key="1">
    <source>
        <dbReference type="SAM" id="MobiDB-lite"/>
    </source>
</evidence>
<name>A0A0A9GY04_ARUDO</name>
<organism evidence="2">
    <name type="scientific">Arundo donax</name>
    <name type="common">Giant reed</name>
    <name type="synonym">Donax arundinaceus</name>
    <dbReference type="NCBI Taxonomy" id="35708"/>
    <lineage>
        <taxon>Eukaryota</taxon>
        <taxon>Viridiplantae</taxon>
        <taxon>Streptophyta</taxon>
        <taxon>Embryophyta</taxon>
        <taxon>Tracheophyta</taxon>
        <taxon>Spermatophyta</taxon>
        <taxon>Magnoliopsida</taxon>
        <taxon>Liliopsida</taxon>
        <taxon>Poales</taxon>
        <taxon>Poaceae</taxon>
        <taxon>PACMAD clade</taxon>
        <taxon>Arundinoideae</taxon>
        <taxon>Arundineae</taxon>
        <taxon>Arundo</taxon>
    </lineage>
</organism>
<reference evidence="2" key="1">
    <citation type="submission" date="2014-09" db="EMBL/GenBank/DDBJ databases">
        <authorList>
            <person name="Magalhaes I.L.F."/>
            <person name="Oliveira U."/>
            <person name="Santos F.R."/>
            <person name="Vidigal T.H.D.A."/>
            <person name="Brescovit A.D."/>
            <person name="Santos A.J."/>
        </authorList>
    </citation>
    <scope>NUCLEOTIDE SEQUENCE</scope>
    <source>
        <tissue evidence="2">Shoot tissue taken approximately 20 cm above the soil surface</tissue>
    </source>
</reference>
<proteinExistence type="predicted"/>
<sequence>MATATYALRHRHPRAPPSEHAIPSAPCRPSRFRRRRPLPRGAHGSGGGAALRRGLVGEPADGDEGAAVGVHLVRAGGGDLPGLPRSTLPWPSMCCHDCGSCWTAIKEPALASISRAPAAATHPAFPDQLSPRHPCAAAGRSLRAD</sequence>
<protein>
    <submittedName>
        <fullName evidence="2">Uncharacterized protein</fullName>
    </submittedName>
</protein>
<feature type="region of interest" description="Disordered" evidence="1">
    <location>
        <begin position="1"/>
        <end position="64"/>
    </location>
</feature>
<evidence type="ECO:0000313" key="2">
    <source>
        <dbReference type="EMBL" id="JAE28424.1"/>
    </source>
</evidence>
<reference evidence="2" key="2">
    <citation type="journal article" date="2015" name="Data Brief">
        <title>Shoot transcriptome of the giant reed, Arundo donax.</title>
        <authorList>
            <person name="Barrero R.A."/>
            <person name="Guerrero F.D."/>
            <person name="Moolhuijzen P."/>
            <person name="Goolsby J.A."/>
            <person name="Tidwell J."/>
            <person name="Bellgard S.E."/>
            <person name="Bellgard M.I."/>
        </authorList>
    </citation>
    <scope>NUCLEOTIDE SEQUENCE</scope>
    <source>
        <tissue evidence="2">Shoot tissue taken approximately 20 cm above the soil surface</tissue>
    </source>
</reference>
<dbReference type="EMBL" id="GBRH01169472">
    <property type="protein sequence ID" value="JAE28424.1"/>
    <property type="molecule type" value="Transcribed_RNA"/>
</dbReference>
<accession>A0A0A9GY04</accession>
<dbReference type="AlphaFoldDB" id="A0A0A9GY04"/>
<feature type="region of interest" description="Disordered" evidence="1">
    <location>
        <begin position="122"/>
        <end position="145"/>
    </location>
</feature>